<dbReference type="EMBL" id="CADCWE010000234">
    <property type="protein sequence ID" value="CAA9559169.1"/>
    <property type="molecule type" value="Genomic_DNA"/>
</dbReference>
<evidence type="ECO:0000313" key="2">
    <source>
        <dbReference type="EMBL" id="CAA9559169.1"/>
    </source>
</evidence>
<feature type="compositionally biased region" description="Basic residues" evidence="1">
    <location>
        <begin position="97"/>
        <end position="109"/>
    </location>
</feature>
<feature type="non-terminal residue" evidence="2">
    <location>
        <position position="1"/>
    </location>
</feature>
<organism evidence="2">
    <name type="scientific">uncultured Thermomicrobiales bacterium</name>
    <dbReference type="NCBI Taxonomy" id="1645740"/>
    <lineage>
        <taxon>Bacteria</taxon>
        <taxon>Pseudomonadati</taxon>
        <taxon>Thermomicrobiota</taxon>
        <taxon>Thermomicrobia</taxon>
        <taxon>Thermomicrobiales</taxon>
        <taxon>environmental samples</taxon>
    </lineage>
</organism>
<feature type="compositionally biased region" description="Gly residues" evidence="1">
    <location>
        <begin position="61"/>
        <end position="71"/>
    </location>
</feature>
<accession>A0A6J4UVI1</accession>
<dbReference type="AlphaFoldDB" id="A0A6J4UVI1"/>
<reference evidence="2" key="1">
    <citation type="submission" date="2020-02" db="EMBL/GenBank/DDBJ databases">
        <authorList>
            <person name="Meier V. D."/>
        </authorList>
    </citation>
    <scope>NUCLEOTIDE SEQUENCE</scope>
    <source>
        <strain evidence="2">AVDCRST_MAG73</strain>
    </source>
</reference>
<feature type="region of interest" description="Disordered" evidence="1">
    <location>
        <begin position="1"/>
        <end position="109"/>
    </location>
</feature>
<sequence length="148" mass="16105">DGRRVAPTRGLGPRRLPRSRRSRARRPPGRPRALGLGRRAAGALGHRPEADRLHHRVPAGVAGGDPPGGGADRGDRVRPRARRRPRGDDGQPQSPLPRHRRGGRNRVSRRRAAGAAFLALRGADRFVSLRRLLGRCQAPRVRSAAAVL</sequence>
<feature type="non-terminal residue" evidence="2">
    <location>
        <position position="148"/>
    </location>
</feature>
<protein>
    <submittedName>
        <fullName evidence="2">Universal stress protein UspA and related nucleotide-binding proteins</fullName>
    </submittedName>
</protein>
<name>A0A6J4UVI1_9BACT</name>
<feature type="compositionally biased region" description="Low complexity" evidence="1">
    <location>
        <begin position="31"/>
        <end position="45"/>
    </location>
</feature>
<evidence type="ECO:0000256" key="1">
    <source>
        <dbReference type="SAM" id="MobiDB-lite"/>
    </source>
</evidence>
<gene>
    <name evidence="2" type="ORF">AVDCRST_MAG73-3531</name>
</gene>
<proteinExistence type="predicted"/>
<feature type="compositionally biased region" description="Basic residues" evidence="1">
    <location>
        <begin position="15"/>
        <end position="29"/>
    </location>
</feature>